<dbReference type="RefSeq" id="WP_119762324.1">
    <property type="nucleotide sequence ID" value="NZ_QYUJ01000014.1"/>
</dbReference>
<keyword evidence="2" id="KW-1185">Reference proteome</keyword>
<accession>A0A418V5A4</accession>
<organism evidence="1 2">
    <name type="scientific">Deinococcus cavernae</name>
    <dbReference type="NCBI Taxonomy" id="2320857"/>
    <lineage>
        <taxon>Bacteria</taxon>
        <taxon>Thermotogati</taxon>
        <taxon>Deinococcota</taxon>
        <taxon>Deinococci</taxon>
        <taxon>Deinococcales</taxon>
        <taxon>Deinococcaceae</taxon>
        <taxon>Deinococcus</taxon>
    </lineage>
</organism>
<sequence>MTPPALSESTAPENVLPESVNLYLNTVTCLLLPRTARQVRAEFLSHLAQDMRDAQLRGLAEQEAWDHALRLAGPAWKAALGLGRVHTLGLLLRGLLLGAALGGASYALQSGVLNGPHAQVSRP</sequence>
<comment type="caution">
    <text evidence="1">The sequence shown here is derived from an EMBL/GenBank/DDBJ whole genome shotgun (WGS) entry which is preliminary data.</text>
</comment>
<dbReference type="EMBL" id="QYUJ01000014">
    <property type="protein sequence ID" value="RJF71293.1"/>
    <property type="molecule type" value="Genomic_DNA"/>
</dbReference>
<dbReference type="AlphaFoldDB" id="A0A418V5A4"/>
<evidence type="ECO:0000313" key="2">
    <source>
        <dbReference type="Proteomes" id="UP000286287"/>
    </source>
</evidence>
<name>A0A418V5A4_9DEIO</name>
<proteinExistence type="predicted"/>
<gene>
    <name evidence="1" type="ORF">D3875_06615</name>
</gene>
<dbReference type="OrthoDB" id="74233at2"/>
<protein>
    <submittedName>
        <fullName evidence="1">Uncharacterized protein</fullName>
    </submittedName>
</protein>
<dbReference type="Proteomes" id="UP000286287">
    <property type="component" value="Unassembled WGS sequence"/>
</dbReference>
<evidence type="ECO:0000313" key="1">
    <source>
        <dbReference type="EMBL" id="RJF71293.1"/>
    </source>
</evidence>
<reference evidence="1 2" key="1">
    <citation type="submission" date="2018-09" db="EMBL/GenBank/DDBJ databases">
        <authorList>
            <person name="Zhu H."/>
        </authorList>
    </citation>
    <scope>NUCLEOTIDE SEQUENCE [LARGE SCALE GENOMIC DNA]</scope>
    <source>
        <strain evidence="1 2">K2S05-167</strain>
    </source>
</reference>